<evidence type="ECO:0000313" key="2">
    <source>
        <dbReference type="WBParaSite" id="Minc3s02730g31379"/>
    </source>
</evidence>
<name>A0A914N1C8_MELIC</name>
<keyword evidence="1" id="KW-1185">Reference proteome</keyword>
<proteinExistence type="predicted"/>
<dbReference type="AlphaFoldDB" id="A0A914N1C8"/>
<accession>A0A914N1C8</accession>
<evidence type="ECO:0000313" key="1">
    <source>
        <dbReference type="Proteomes" id="UP000887563"/>
    </source>
</evidence>
<dbReference type="Proteomes" id="UP000887563">
    <property type="component" value="Unplaced"/>
</dbReference>
<organism evidence="1 2">
    <name type="scientific">Meloidogyne incognita</name>
    <name type="common">Southern root-knot nematode worm</name>
    <name type="synonym">Oxyuris incognita</name>
    <dbReference type="NCBI Taxonomy" id="6306"/>
    <lineage>
        <taxon>Eukaryota</taxon>
        <taxon>Metazoa</taxon>
        <taxon>Ecdysozoa</taxon>
        <taxon>Nematoda</taxon>
        <taxon>Chromadorea</taxon>
        <taxon>Rhabditida</taxon>
        <taxon>Tylenchina</taxon>
        <taxon>Tylenchomorpha</taxon>
        <taxon>Tylenchoidea</taxon>
        <taxon>Meloidogynidae</taxon>
        <taxon>Meloidogyninae</taxon>
        <taxon>Meloidogyne</taxon>
        <taxon>Meloidogyne incognita group</taxon>
    </lineage>
</organism>
<protein>
    <submittedName>
        <fullName evidence="2">Uncharacterized protein</fullName>
    </submittedName>
</protein>
<sequence>MFHSRVKRGSNCSCLGVGKHSETEGFEGHQPTSYSYGGTFTGESSTGGGYVNGKRKVLYICDNTFFSHIQFNEVLANILSQNYNVIFRPANSNM</sequence>
<reference evidence="2" key="1">
    <citation type="submission" date="2022-11" db="UniProtKB">
        <authorList>
            <consortium name="WormBaseParasite"/>
        </authorList>
    </citation>
    <scope>IDENTIFICATION</scope>
</reference>
<dbReference type="WBParaSite" id="Minc3s02730g31379">
    <property type="protein sequence ID" value="Minc3s02730g31379"/>
    <property type="gene ID" value="Minc3s02730g31379"/>
</dbReference>